<feature type="coiled-coil region" evidence="5">
    <location>
        <begin position="261"/>
        <end position="288"/>
    </location>
</feature>
<evidence type="ECO:0000256" key="2">
    <source>
        <dbReference type="ARBA" id="ARBA00022692"/>
    </source>
</evidence>
<evidence type="ECO:0000313" key="8">
    <source>
        <dbReference type="Proteomes" id="UP000035681"/>
    </source>
</evidence>
<feature type="transmembrane region" description="Helical" evidence="6">
    <location>
        <begin position="334"/>
        <end position="353"/>
    </location>
</feature>
<feature type="transmembrane region" description="Helical" evidence="6">
    <location>
        <begin position="144"/>
        <end position="168"/>
    </location>
</feature>
<dbReference type="Pfam" id="PF10324">
    <property type="entry name" value="7TM_GPCR_Srw"/>
    <property type="match status" value="2"/>
</dbReference>
<feature type="transmembrane region" description="Helical" evidence="6">
    <location>
        <begin position="297"/>
        <end position="322"/>
    </location>
</feature>
<dbReference type="Proteomes" id="UP000035681">
    <property type="component" value="Unplaced"/>
</dbReference>
<dbReference type="GO" id="GO:0005886">
    <property type="term" value="C:plasma membrane"/>
    <property type="evidence" value="ECO:0007669"/>
    <property type="project" value="TreeGrafter"/>
</dbReference>
<comment type="subcellular location">
    <subcellularLocation>
        <location evidence="1">Membrane</location>
    </subcellularLocation>
</comment>
<evidence type="ECO:0000256" key="1">
    <source>
        <dbReference type="ARBA" id="ARBA00004370"/>
    </source>
</evidence>
<protein>
    <submittedName>
        <fullName evidence="9 10">G_PROTEIN_RECEP_F1_2 domain-containing protein</fullName>
    </submittedName>
</protein>
<dbReference type="InterPro" id="IPR019427">
    <property type="entry name" value="7TM_GPCR_serpentine_rcpt_Srw"/>
</dbReference>
<feature type="transmembrane region" description="Helical" evidence="6">
    <location>
        <begin position="207"/>
        <end position="232"/>
    </location>
</feature>
<sequence length="388" mass="45208">MLNCTSLELFDFNSDISTKIILNLFSFKSYYQPFHKYISVILCLLGIITNNIHIWVLSRKQMRFQSVHIVLIFIASADIGTMLSYLIYIIRFEFFNDEGYEYKWTVFLHFHASISIALHGLSIYLVVFMAFIRCQVMRVKTGQSVWMLPHVALLSASVITLTLFILSIPTYLAHEIVERVTTKDGIVKYTIIIAKNYQANDCVAFKIYLWVTGILIKAVPCFLLMFFTLGLLKKLRKNQKKRNQLFNQTTSILFTENNVQEKETLKECHQLKENNKFLNRNRSSSKRQNAPDRTNKMLLLMVIIFLITELPQGICAILNALFTQHFHEFVYSNLADVLDLLSLINCFVAFIVYTTTCSKYRRLLLDVLKHFIPKCLLNKNRTITEEKV</sequence>
<organism evidence="9">
    <name type="scientific">Strongyloides stercoralis</name>
    <name type="common">Threadworm</name>
    <dbReference type="NCBI Taxonomy" id="6248"/>
    <lineage>
        <taxon>Eukaryota</taxon>
        <taxon>Metazoa</taxon>
        <taxon>Ecdysozoa</taxon>
        <taxon>Nematoda</taxon>
        <taxon>Chromadorea</taxon>
        <taxon>Rhabditida</taxon>
        <taxon>Tylenchina</taxon>
        <taxon>Panagrolaimomorpha</taxon>
        <taxon>Strongyloidoidea</taxon>
        <taxon>Strongyloididae</taxon>
        <taxon>Strongyloides</taxon>
    </lineage>
</organism>
<dbReference type="SUPFAM" id="SSF81321">
    <property type="entry name" value="Family A G protein-coupled receptor-like"/>
    <property type="match status" value="1"/>
</dbReference>
<dbReference type="Gene3D" id="1.20.1070.10">
    <property type="entry name" value="Rhodopsin 7-helix transmembrane proteins"/>
    <property type="match status" value="1"/>
</dbReference>
<evidence type="ECO:0000256" key="4">
    <source>
        <dbReference type="ARBA" id="ARBA00023136"/>
    </source>
</evidence>
<keyword evidence="8" id="KW-1185">Reference proteome</keyword>
<feature type="transmembrane region" description="Helical" evidence="6">
    <location>
        <begin position="37"/>
        <end position="57"/>
    </location>
</feature>
<dbReference type="AlphaFoldDB" id="A0A0K0E5Y2"/>
<evidence type="ECO:0000256" key="6">
    <source>
        <dbReference type="SAM" id="Phobius"/>
    </source>
</evidence>
<dbReference type="WBParaSite" id="SSTP_0000491700.1">
    <property type="protein sequence ID" value="SSTP_0000491700.1"/>
    <property type="gene ID" value="SSTP_0000491700"/>
</dbReference>
<dbReference type="InterPro" id="IPR000276">
    <property type="entry name" value="GPCR_Rhodpsn"/>
</dbReference>
<dbReference type="STRING" id="6248.A0A0K0E5Y2"/>
<dbReference type="PROSITE" id="PS50262">
    <property type="entry name" value="G_PROTEIN_RECEP_F1_2"/>
    <property type="match status" value="1"/>
</dbReference>
<dbReference type="InterPro" id="IPR017452">
    <property type="entry name" value="GPCR_Rhodpsn_7TM"/>
</dbReference>
<dbReference type="PANTHER" id="PTHR46273:SF6">
    <property type="entry name" value="G-PROTEIN COUPLED RECEPTORS FAMILY 1 PROFILE DOMAIN-CONTAINING PROTEIN"/>
    <property type="match status" value="1"/>
</dbReference>
<name>A0A0K0E5Y2_STRER</name>
<dbReference type="PANTHER" id="PTHR46273">
    <property type="entry name" value="MYOSUPPRESSIN RECEPTOR 1, ISOFORM B-RELATED"/>
    <property type="match status" value="1"/>
</dbReference>
<feature type="transmembrane region" description="Helical" evidence="6">
    <location>
        <begin position="69"/>
        <end position="90"/>
    </location>
</feature>
<dbReference type="PRINTS" id="PR00237">
    <property type="entry name" value="GPCRRHODOPSN"/>
</dbReference>
<dbReference type="CDD" id="cd14978">
    <property type="entry name" value="7tmA_FMRFamide_R-like"/>
    <property type="match status" value="1"/>
</dbReference>
<keyword evidence="3 6" id="KW-1133">Transmembrane helix</keyword>
<keyword evidence="5" id="KW-0175">Coiled coil</keyword>
<dbReference type="WBParaSite" id="TCONS_00013522.p1">
    <property type="protein sequence ID" value="TCONS_00013522.p1"/>
    <property type="gene ID" value="XLOC_008258"/>
</dbReference>
<evidence type="ECO:0000313" key="10">
    <source>
        <dbReference type="WBParaSite" id="TCONS_00013522.p1"/>
    </source>
</evidence>
<keyword evidence="2 6" id="KW-0812">Transmembrane</keyword>
<proteinExistence type="predicted"/>
<reference evidence="9" key="1">
    <citation type="submission" date="2015-08" db="UniProtKB">
        <authorList>
            <consortium name="WormBaseParasite"/>
        </authorList>
    </citation>
    <scope>IDENTIFICATION</scope>
</reference>
<accession>A0A0K0E5Y2</accession>
<evidence type="ECO:0000313" key="9">
    <source>
        <dbReference type="WBParaSite" id="SSTP_0000491700.1"/>
    </source>
</evidence>
<feature type="domain" description="G-protein coupled receptors family 1 profile" evidence="7">
    <location>
        <begin position="49"/>
        <end position="353"/>
    </location>
</feature>
<feature type="transmembrane region" description="Helical" evidence="6">
    <location>
        <begin position="110"/>
        <end position="132"/>
    </location>
</feature>
<evidence type="ECO:0000256" key="3">
    <source>
        <dbReference type="ARBA" id="ARBA00022989"/>
    </source>
</evidence>
<keyword evidence="4 6" id="KW-0472">Membrane</keyword>
<dbReference type="GO" id="GO:0008528">
    <property type="term" value="F:G protein-coupled peptide receptor activity"/>
    <property type="evidence" value="ECO:0007669"/>
    <property type="project" value="InterPro"/>
</dbReference>
<dbReference type="InterPro" id="IPR053219">
    <property type="entry name" value="GPCR_Dmsr-1"/>
</dbReference>
<evidence type="ECO:0000259" key="7">
    <source>
        <dbReference type="PROSITE" id="PS50262"/>
    </source>
</evidence>
<evidence type="ECO:0000256" key="5">
    <source>
        <dbReference type="SAM" id="Coils"/>
    </source>
</evidence>